<dbReference type="Proteomes" id="UP000244090">
    <property type="component" value="Unassembled WGS sequence"/>
</dbReference>
<keyword evidence="3" id="KW-1185">Reference proteome</keyword>
<accession>A0A2T6C6P2</accession>
<evidence type="ECO:0000313" key="2">
    <source>
        <dbReference type="EMBL" id="PTX63998.1"/>
    </source>
</evidence>
<sequence length="132" mass="14590">MKKIIAILVLFVGFSITAQAQHNTMKKETMMKNDVKTVSLEQTKGEFTQKSLTLSEGTYIFEIANANVGHDVGFVLAPKGKTDAAHHIKSAYVTEVVKNNTTGHSNKVKLAKGEYVYFCPLNPTPQYTLLVK</sequence>
<keyword evidence="1" id="KW-0732">Signal</keyword>
<organism evidence="2 3">
    <name type="scientific">Kordia periserrulae</name>
    <dbReference type="NCBI Taxonomy" id="701523"/>
    <lineage>
        <taxon>Bacteria</taxon>
        <taxon>Pseudomonadati</taxon>
        <taxon>Bacteroidota</taxon>
        <taxon>Flavobacteriia</taxon>
        <taxon>Flavobacteriales</taxon>
        <taxon>Flavobacteriaceae</taxon>
        <taxon>Kordia</taxon>
    </lineage>
</organism>
<reference evidence="2 3" key="1">
    <citation type="submission" date="2018-04" db="EMBL/GenBank/DDBJ databases">
        <title>Genomic Encyclopedia of Archaeal and Bacterial Type Strains, Phase II (KMG-II): from individual species to whole genera.</title>
        <authorList>
            <person name="Goeker M."/>
        </authorList>
    </citation>
    <scope>NUCLEOTIDE SEQUENCE [LARGE SCALE GENOMIC DNA]</scope>
    <source>
        <strain evidence="2 3">DSM 25731</strain>
    </source>
</reference>
<comment type="caution">
    <text evidence="2">The sequence shown here is derived from an EMBL/GenBank/DDBJ whole genome shotgun (WGS) entry which is preliminary data.</text>
</comment>
<dbReference type="OrthoDB" id="6264717at2"/>
<feature type="signal peptide" evidence="1">
    <location>
        <begin position="1"/>
        <end position="20"/>
    </location>
</feature>
<name>A0A2T6C6P2_9FLAO</name>
<dbReference type="AlphaFoldDB" id="A0A2T6C6P2"/>
<dbReference type="EMBL" id="QBKT01000001">
    <property type="protein sequence ID" value="PTX63998.1"/>
    <property type="molecule type" value="Genomic_DNA"/>
</dbReference>
<proteinExistence type="predicted"/>
<dbReference type="RefSeq" id="WP_108113349.1">
    <property type="nucleotide sequence ID" value="NZ_QBKT01000001.1"/>
</dbReference>
<gene>
    <name evidence="2" type="ORF">C8N46_101608</name>
</gene>
<evidence type="ECO:0008006" key="4">
    <source>
        <dbReference type="Google" id="ProtNLM"/>
    </source>
</evidence>
<feature type="chain" id="PRO_5015439462" description="EfeO-type cupredoxin-like domain-containing protein" evidence="1">
    <location>
        <begin position="21"/>
        <end position="132"/>
    </location>
</feature>
<evidence type="ECO:0000313" key="3">
    <source>
        <dbReference type="Proteomes" id="UP000244090"/>
    </source>
</evidence>
<evidence type="ECO:0000256" key="1">
    <source>
        <dbReference type="SAM" id="SignalP"/>
    </source>
</evidence>
<protein>
    <recommendedName>
        <fullName evidence="4">EfeO-type cupredoxin-like domain-containing protein</fullName>
    </recommendedName>
</protein>